<dbReference type="Proteomes" id="UP000799424">
    <property type="component" value="Unassembled WGS sequence"/>
</dbReference>
<keyword evidence="1" id="KW-0479">Metal-binding</keyword>
<keyword evidence="5" id="KW-1185">Reference proteome</keyword>
<dbReference type="PROSITE" id="PS50089">
    <property type="entry name" value="ZF_RING_2"/>
    <property type="match status" value="1"/>
</dbReference>
<proteinExistence type="predicted"/>
<keyword evidence="1" id="KW-0862">Zinc</keyword>
<dbReference type="EMBL" id="MU006232">
    <property type="protein sequence ID" value="KAF2823203.1"/>
    <property type="molecule type" value="Genomic_DNA"/>
</dbReference>
<sequence length="211" mass="23679">MPATERATQTFVDSLQPAPTADQTCPLCLESYPADQGPELDPQGDYPARTRTPRQGMQCQHVFGRLCIERHVRSGQSYGNRCPMCRERWFGTSGDDATQPQHRPRAREVWDLDEATEPRPRRGAIDGGMFSVIRARLTGVRNPQDTQTMSATGRLHRAVAILERAIQIHDLQDLSLVSAWHLSSHGTLWTASPRDSQSLAYSLCCVYNRSM</sequence>
<dbReference type="InterPro" id="IPR001841">
    <property type="entry name" value="Znf_RING"/>
</dbReference>
<dbReference type="Gene3D" id="3.30.40.10">
    <property type="entry name" value="Zinc/RING finger domain, C3HC4 (zinc finger)"/>
    <property type="match status" value="1"/>
</dbReference>
<dbReference type="AlphaFoldDB" id="A0A6A6ZQZ8"/>
<reference evidence="4" key="1">
    <citation type="journal article" date="2020" name="Stud. Mycol.">
        <title>101 Dothideomycetes genomes: a test case for predicting lifestyles and emergence of pathogens.</title>
        <authorList>
            <person name="Haridas S."/>
            <person name="Albert R."/>
            <person name="Binder M."/>
            <person name="Bloem J."/>
            <person name="Labutti K."/>
            <person name="Salamov A."/>
            <person name="Andreopoulos B."/>
            <person name="Baker S."/>
            <person name="Barry K."/>
            <person name="Bills G."/>
            <person name="Bluhm B."/>
            <person name="Cannon C."/>
            <person name="Castanera R."/>
            <person name="Culley D."/>
            <person name="Daum C."/>
            <person name="Ezra D."/>
            <person name="Gonzalez J."/>
            <person name="Henrissat B."/>
            <person name="Kuo A."/>
            <person name="Liang C."/>
            <person name="Lipzen A."/>
            <person name="Lutzoni F."/>
            <person name="Magnuson J."/>
            <person name="Mondo S."/>
            <person name="Nolan M."/>
            <person name="Ohm R."/>
            <person name="Pangilinan J."/>
            <person name="Park H.-J."/>
            <person name="Ramirez L."/>
            <person name="Alfaro M."/>
            <person name="Sun H."/>
            <person name="Tritt A."/>
            <person name="Yoshinaga Y."/>
            <person name="Zwiers L.-H."/>
            <person name="Turgeon B."/>
            <person name="Goodwin S."/>
            <person name="Spatafora J."/>
            <person name="Crous P."/>
            <person name="Grigoriev I."/>
        </authorList>
    </citation>
    <scope>NUCLEOTIDE SEQUENCE</scope>
    <source>
        <strain evidence="4">CBS 113818</strain>
    </source>
</reference>
<accession>A0A6A6ZQZ8</accession>
<protein>
    <recommendedName>
        <fullName evidence="3">RING-type domain-containing protein</fullName>
    </recommendedName>
</protein>
<feature type="region of interest" description="Disordered" evidence="2">
    <location>
        <begin position="29"/>
        <end position="55"/>
    </location>
</feature>
<gene>
    <name evidence="4" type="ORF">CC86DRAFT_421961</name>
</gene>
<dbReference type="GO" id="GO:0008270">
    <property type="term" value="F:zinc ion binding"/>
    <property type="evidence" value="ECO:0007669"/>
    <property type="project" value="UniProtKB-KW"/>
</dbReference>
<feature type="domain" description="RING-type" evidence="3">
    <location>
        <begin position="25"/>
        <end position="86"/>
    </location>
</feature>
<dbReference type="InterPro" id="IPR013083">
    <property type="entry name" value="Znf_RING/FYVE/PHD"/>
</dbReference>
<evidence type="ECO:0000313" key="4">
    <source>
        <dbReference type="EMBL" id="KAF2823203.1"/>
    </source>
</evidence>
<evidence type="ECO:0000313" key="5">
    <source>
        <dbReference type="Proteomes" id="UP000799424"/>
    </source>
</evidence>
<evidence type="ECO:0000256" key="2">
    <source>
        <dbReference type="SAM" id="MobiDB-lite"/>
    </source>
</evidence>
<organism evidence="4 5">
    <name type="scientific">Ophiobolus disseminans</name>
    <dbReference type="NCBI Taxonomy" id="1469910"/>
    <lineage>
        <taxon>Eukaryota</taxon>
        <taxon>Fungi</taxon>
        <taxon>Dikarya</taxon>
        <taxon>Ascomycota</taxon>
        <taxon>Pezizomycotina</taxon>
        <taxon>Dothideomycetes</taxon>
        <taxon>Pleosporomycetidae</taxon>
        <taxon>Pleosporales</taxon>
        <taxon>Pleosporineae</taxon>
        <taxon>Phaeosphaeriaceae</taxon>
        <taxon>Ophiobolus</taxon>
    </lineage>
</organism>
<keyword evidence="1" id="KW-0863">Zinc-finger</keyword>
<evidence type="ECO:0000256" key="1">
    <source>
        <dbReference type="PROSITE-ProRule" id="PRU00175"/>
    </source>
</evidence>
<name>A0A6A6ZQZ8_9PLEO</name>
<dbReference type="OrthoDB" id="3791947at2759"/>
<dbReference type="SUPFAM" id="SSF57850">
    <property type="entry name" value="RING/U-box"/>
    <property type="match status" value="1"/>
</dbReference>
<dbReference type="SMART" id="SM00184">
    <property type="entry name" value="RING"/>
    <property type="match status" value="1"/>
</dbReference>
<evidence type="ECO:0000259" key="3">
    <source>
        <dbReference type="PROSITE" id="PS50089"/>
    </source>
</evidence>